<dbReference type="InterPro" id="IPR011990">
    <property type="entry name" value="TPR-like_helical_dom_sf"/>
</dbReference>
<evidence type="ECO:0000256" key="10">
    <source>
        <dbReference type="SAM" id="Phobius"/>
    </source>
</evidence>
<evidence type="ECO:0000256" key="4">
    <source>
        <dbReference type="ARBA" id="ARBA00022475"/>
    </source>
</evidence>
<dbReference type="Pfam" id="PF07219">
    <property type="entry name" value="HemY_N"/>
    <property type="match status" value="1"/>
</dbReference>
<feature type="domain" description="HemY N-terminal" evidence="11">
    <location>
        <begin position="26"/>
        <end position="132"/>
    </location>
</feature>
<keyword evidence="13" id="KW-1185">Reference proteome</keyword>
<gene>
    <name evidence="12" type="ORF">DES31_0536</name>
</gene>
<dbReference type="EMBL" id="RBJC01000004">
    <property type="protein sequence ID" value="RKR77211.1"/>
    <property type="molecule type" value="Genomic_DNA"/>
</dbReference>
<evidence type="ECO:0000256" key="3">
    <source>
        <dbReference type="ARBA" id="ARBA00004744"/>
    </source>
</evidence>
<organism evidence="12 13">
    <name type="scientific">Otariodibacter oris</name>
    <dbReference type="NCBI Taxonomy" id="1032623"/>
    <lineage>
        <taxon>Bacteria</taxon>
        <taxon>Pseudomonadati</taxon>
        <taxon>Pseudomonadota</taxon>
        <taxon>Gammaproteobacteria</taxon>
        <taxon>Pasteurellales</taxon>
        <taxon>Pasteurellaceae</taxon>
        <taxon>Otariodibacter</taxon>
    </lineage>
</organism>
<evidence type="ECO:0000313" key="12">
    <source>
        <dbReference type="EMBL" id="RKR77211.1"/>
    </source>
</evidence>
<evidence type="ECO:0000256" key="2">
    <source>
        <dbReference type="ARBA" id="ARBA00004429"/>
    </source>
</evidence>
<dbReference type="GO" id="GO:0042168">
    <property type="term" value="P:heme metabolic process"/>
    <property type="evidence" value="ECO:0007669"/>
    <property type="project" value="InterPro"/>
</dbReference>
<keyword evidence="5" id="KW-0997">Cell inner membrane</keyword>
<evidence type="ECO:0000256" key="9">
    <source>
        <dbReference type="ARBA" id="ARBA00023244"/>
    </source>
</evidence>
<dbReference type="InterPro" id="IPR005254">
    <property type="entry name" value="Heme_biosyn_assoc_TPR_pro"/>
</dbReference>
<evidence type="ECO:0000256" key="7">
    <source>
        <dbReference type="ARBA" id="ARBA00022989"/>
    </source>
</evidence>
<keyword evidence="9" id="KW-0627">Porphyrin biosynthesis</keyword>
<dbReference type="SUPFAM" id="SSF48452">
    <property type="entry name" value="TPR-like"/>
    <property type="match status" value="1"/>
</dbReference>
<reference evidence="12 13" key="1">
    <citation type="submission" date="2018-10" db="EMBL/GenBank/DDBJ databases">
        <title>Genomic Encyclopedia of Type Strains, Phase IV (KMG-IV): sequencing the most valuable type-strain genomes for metagenomic binning, comparative biology and taxonomic classification.</title>
        <authorList>
            <person name="Goeker M."/>
        </authorList>
    </citation>
    <scope>NUCLEOTIDE SEQUENCE [LARGE SCALE GENOMIC DNA]</scope>
    <source>
        <strain evidence="12 13">DSM 23800</strain>
    </source>
</reference>
<evidence type="ECO:0000256" key="1">
    <source>
        <dbReference type="ARBA" id="ARBA00002962"/>
    </source>
</evidence>
<evidence type="ECO:0000256" key="8">
    <source>
        <dbReference type="ARBA" id="ARBA00023136"/>
    </source>
</evidence>
<comment type="pathway">
    <text evidence="3">Porphyrin-containing compound metabolism; protoheme biosynthesis.</text>
</comment>
<protein>
    <submittedName>
        <fullName evidence="12">HemY protein</fullName>
    </submittedName>
</protein>
<accession>A0A420XJ86</accession>
<dbReference type="GO" id="GO:0005886">
    <property type="term" value="C:plasma membrane"/>
    <property type="evidence" value="ECO:0007669"/>
    <property type="project" value="UniProtKB-SubCell"/>
</dbReference>
<feature type="transmembrane region" description="Helical" evidence="10">
    <location>
        <begin position="39"/>
        <end position="62"/>
    </location>
</feature>
<proteinExistence type="predicted"/>
<evidence type="ECO:0000313" key="13">
    <source>
        <dbReference type="Proteomes" id="UP000280099"/>
    </source>
</evidence>
<dbReference type="Proteomes" id="UP000280099">
    <property type="component" value="Unassembled WGS sequence"/>
</dbReference>
<comment type="subcellular location">
    <subcellularLocation>
        <location evidence="2">Cell inner membrane</location>
        <topology evidence="2">Multi-pass membrane protein</topology>
    </subcellularLocation>
</comment>
<comment type="function">
    <text evidence="1">Involved in a late step of protoheme IX synthesis.</text>
</comment>
<dbReference type="RefSeq" id="WP_121121723.1">
    <property type="nucleotide sequence ID" value="NZ_CP016604.1"/>
</dbReference>
<dbReference type="InterPro" id="IPR010817">
    <property type="entry name" value="HemY_N"/>
</dbReference>
<keyword evidence="7 10" id="KW-1133">Transmembrane helix</keyword>
<dbReference type="GO" id="GO:0006779">
    <property type="term" value="P:porphyrin-containing compound biosynthetic process"/>
    <property type="evidence" value="ECO:0007669"/>
    <property type="project" value="UniProtKB-KW"/>
</dbReference>
<dbReference type="Gene3D" id="1.25.40.10">
    <property type="entry name" value="Tetratricopeptide repeat domain"/>
    <property type="match status" value="1"/>
</dbReference>
<comment type="caution">
    <text evidence="12">The sequence shown here is derived from an EMBL/GenBank/DDBJ whole genome shotgun (WGS) entry which is preliminary data.</text>
</comment>
<name>A0A420XJ86_9PAST</name>
<dbReference type="UniPathway" id="UPA00252"/>
<dbReference type="AlphaFoldDB" id="A0A420XJ86"/>
<sequence length="413" mass="46932">MLRVLFLMLLVLAGLILGPYISGNQGYVRIETATKVFEMSIVMLVVFFAVLMAVVYLIEWVVTRFFRLSRNSYQWMGNRRRKKAQKQTLQGLMKMTEGDYSKAEKLIGRNAKHSDEPILNFIKAAEAAQEKGDDLSANKYLIEASKLGGQNNVAVELARTRLLLKQGKLPAARSAIDSLLVLAPSNVDAMRLAIGIYLESKAYKALDELLDNIGQRSFLSSEEYEALEKQADDGLLDEIMNEDGQEGLLTWWENQPSRRRRSVYVRTALIKRLLDTDDHQSAADIAFETVKKFEDEQLQGVFDQLTRLQAEENSKLVKLLIKRHKKASEHYSDDYARALGYIYAREGLFDKAREYLEQALAHKECTVNDRVMALYVAEQLNDVELITSIKSDNLKEMCIEPKPVAPALPLKDN</sequence>
<dbReference type="OrthoDB" id="7067577at2"/>
<keyword evidence="6 10" id="KW-0812">Transmembrane</keyword>
<keyword evidence="4" id="KW-1003">Cell membrane</keyword>
<keyword evidence="8 10" id="KW-0472">Membrane</keyword>
<evidence type="ECO:0000259" key="11">
    <source>
        <dbReference type="Pfam" id="PF07219"/>
    </source>
</evidence>
<evidence type="ECO:0000256" key="6">
    <source>
        <dbReference type="ARBA" id="ARBA00022692"/>
    </source>
</evidence>
<dbReference type="NCBIfam" id="TIGR00540">
    <property type="entry name" value="TPR_hemY_coli"/>
    <property type="match status" value="1"/>
</dbReference>
<evidence type="ECO:0000256" key="5">
    <source>
        <dbReference type="ARBA" id="ARBA00022519"/>
    </source>
</evidence>